<dbReference type="InterPro" id="IPR003702">
    <property type="entry name" value="ActCoA_hydro_N"/>
</dbReference>
<dbReference type="GO" id="GO:0006083">
    <property type="term" value="P:acetate metabolic process"/>
    <property type="evidence" value="ECO:0007669"/>
    <property type="project" value="InterPro"/>
</dbReference>
<dbReference type="RefSeq" id="WP_005469210.1">
    <property type="nucleotide sequence ID" value="NZ_KB291045.1"/>
</dbReference>
<dbReference type="Pfam" id="PF13336">
    <property type="entry name" value="AcetylCoA_hyd_C"/>
    <property type="match status" value="1"/>
</dbReference>
<comment type="similarity">
    <text evidence="1">Belongs to the acetyl-CoA hydrolase/transferase family.</text>
</comment>
<comment type="caution">
    <text evidence="5">The sequence shown here is derived from an EMBL/GenBank/DDBJ whole genome shotgun (WGS) entry which is preliminary data.</text>
</comment>
<sequence length="433" mass="47960">MSTDWKEHYTSHTTTAHEAVRTAIKSGDHLVFGHAVAAPVQIARALYDERDLFTNLKVFHMLYFGEPWHLRPEMKGHVHPILNFLDKNSRPAYTERRVDFLPCHFHEVPNLLRTGGFPIDVAVVQLSRPNEEGYCSFGVSCDYTKCAAEVAPIVIAEVNKQMPFIGGDNLIHVSKLDYIVPTDEPLTEIPIAKIGPTEKRIGEICAELINDGDTLQIGIGAIPDAVLQCLGDRKDLGLHTEMFTDGVMHMMRSGNITGARKTLHPYKVASSIIMGSRELYEFVNNNEMIEMYPVDHMNDPYVVGQNDNMVSINSCLEIDLCGQVASEAIGLEQFSGTGGQVDYLRGVKRSKNGRSILAFTSTAKEGTKSRIVPTLSVGATVTTSRNDVDYIATEYGAVRLKGLTLRERALALASIAHPDFRPELLTAIKERFS</sequence>
<dbReference type="STRING" id="1127696.HMPREF9134_00867"/>
<dbReference type="HOGENOM" id="CLU_030703_1_0_10"/>
<dbReference type="GO" id="GO:0008775">
    <property type="term" value="F:acetate CoA-transferase activity"/>
    <property type="evidence" value="ECO:0007669"/>
    <property type="project" value="InterPro"/>
</dbReference>
<dbReference type="Gene3D" id="3.40.1080.20">
    <property type="entry name" value="Acetyl-CoA hydrolase/transferase C-terminal domain"/>
    <property type="match status" value="1"/>
</dbReference>
<accession>L1NF45</accession>
<dbReference type="Gene3D" id="3.40.1080.10">
    <property type="entry name" value="Glutaconate Coenzyme A-transferase"/>
    <property type="match status" value="1"/>
</dbReference>
<feature type="domain" description="Acetyl-CoA hydrolase/transferase C-terminal" evidence="4">
    <location>
        <begin position="275"/>
        <end position="426"/>
    </location>
</feature>
<gene>
    <name evidence="5" type="ORF">HMPREF9134_00867</name>
</gene>
<evidence type="ECO:0000313" key="6">
    <source>
        <dbReference type="Proteomes" id="UP000010408"/>
    </source>
</evidence>
<organism evidence="5 6">
    <name type="scientific">Porphyromonas catoniae F0037</name>
    <dbReference type="NCBI Taxonomy" id="1127696"/>
    <lineage>
        <taxon>Bacteria</taxon>
        <taxon>Pseudomonadati</taxon>
        <taxon>Bacteroidota</taxon>
        <taxon>Bacteroidia</taxon>
        <taxon>Bacteroidales</taxon>
        <taxon>Porphyromonadaceae</taxon>
        <taxon>Porphyromonas</taxon>
    </lineage>
</organism>
<dbReference type="eggNOG" id="COG0427">
    <property type="taxonomic scope" value="Bacteria"/>
</dbReference>
<dbReference type="Pfam" id="PF02550">
    <property type="entry name" value="AcetylCoA_hydro"/>
    <property type="match status" value="1"/>
</dbReference>
<evidence type="ECO:0000256" key="1">
    <source>
        <dbReference type="ARBA" id="ARBA00009632"/>
    </source>
</evidence>
<proteinExistence type="inferred from homology"/>
<feature type="domain" description="Acetyl-CoA hydrolase/transferase N-terminal" evidence="3">
    <location>
        <begin position="6"/>
        <end position="186"/>
    </location>
</feature>
<evidence type="ECO:0000313" key="5">
    <source>
        <dbReference type="EMBL" id="EKY01807.1"/>
    </source>
</evidence>
<keyword evidence="2 5" id="KW-0808">Transferase</keyword>
<evidence type="ECO:0000259" key="4">
    <source>
        <dbReference type="Pfam" id="PF13336"/>
    </source>
</evidence>
<dbReference type="Gene3D" id="3.30.750.70">
    <property type="entry name" value="4-hydroxybutyrate coenzyme like domains"/>
    <property type="match status" value="1"/>
</dbReference>
<protein>
    <submittedName>
        <fullName evidence="5">Putative butyryl-CoA:acetate CoA-transferase</fullName>
    </submittedName>
</protein>
<evidence type="ECO:0000256" key="2">
    <source>
        <dbReference type="ARBA" id="ARBA00022679"/>
    </source>
</evidence>
<dbReference type="InterPro" id="IPR037171">
    <property type="entry name" value="NagB/RpiA_transferase-like"/>
</dbReference>
<dbReference type="InterPro" id="IPR038460">
    <property type="entry name" value="AcetylCoA_hyd_C_sf"/>
</dbReference>
<dbReference type="InterPro" id="IPR026888">
    <property type="entry name" value="AcetylCoA_hyd_C"/>
</dbReference>
<dbReference type="PATRIC" id="fig|1127696.3.peg.788"/>
<dbReference type="EMBL" id="AMEQ01000024">
    <property type="protein sequence ID" value="EKY01807.1"/>
    <property type="molecule type" value="Genomic_DNA"/>
</dbReference>
<dbReference type="PANTHER" id="PTHR21432">
    <property type="entry name" value="ACETYL-COA HYDROLASE-RELATED"/>
    <property type="match status" value="1"/>
</dbReference>
<name>L1NF45_9PORP</name>
<evidence type="ECO:0000259" key="3">
    <source>
        <dbReference type="Pfam" id="PF02550"/>
    </source>
</evidence>
<dbReference type="SUPFAM" id="SSF100950">
    <property type="entry name" value="NagB/RpiA/CoA transferase-like"/>
    <property type="match status" value="2"/>
</dbReference>
<dbReference type="Proteomes" id="UP000010408">
    <property type="component" value="Unassembled WGS sequence"/>
</dbReference>
<reference evidence="5 6" key="1">
    <citation type="submission" date="2012-05" db="EMBL/GenBank/DDBJ databases">
        <authorList>
            <person name="Weinstock G."/>
            <person name="Sodergren E."/>
            <person name="Lobos E.A."/>
            <person name="Fulton L."/>
            <person name="Fulton R."/>
            <person name="Courtney L."/>
            <person name="Fronick C."/>
            <person name="O'Laughlin M."/>
            <person name="Godfrey J."/>
            <person name="Wilson R.M."/>
            <person name="Miner T."/>
            <person name="Farmer C."/>
            <person name="Delehaunty K."/>
            <person name="Cordes M."/>
            <person name="Minx P."/>
            <person name="Tomlinson C."/>
            <person name="Chen J."/>
            <person name="Wollam A."/>
            <person name="Pepin K.H."/>
            <person name="Bhonagiri V."/>
            <person name="Zhang X."/>
            <person name="Suruliraj S."/>
            <person name="Warren W."/>
            <person name="Mitreva M."/>
            <person name="Mardis E.R."/>
            <person name="Wilson R.K."/>
        </authorList>
    </citation>
    <scope>NUCLEOTIDE SEQUENCE [LARGE SCALE GENOMIC DNA]</scope>
    <source>
        <strain evidence="5 6">F0037</strain>
    </source>
</reference>
<dbReference type="InterPro" id="IPR046433">
    <property type="entry name" value="ActCoA_hydro"/>
</dbReference>
<dbReference type="AlphaFoldDB" id="L1NF45"/>
<dbReference type="PANTHER" id="PTHR21432:SF20">
    <property type="entry name" value="ACETYL-COA HYDROLASE"/>
    <property type="match status" value="1"/>
</dbReference>